<keyword evidence="2" id="KW-1185">Reference proteome</keyword>
<accession>A0ABU8F6B1</accession>
<dbReference type="RefSeq" id="WP_336498096.1">
    <property type="nucleotide sequence ID" value="NZ_JBAWSY010000009.1"/>
</dbReference>
<evidence type="ECO:0000313" key="2">
    <source>
        <dbReference type="Proteomes" id="UP001364890"/>
    </source>
</evidence>
<organism evidence="1 2">
    <name type="scientific">Psychrobacillus mangrovi</name>
    <dbReference type="NCBI Taxonomy" id="3117745"/>
    <lineage>
        <taxon>Bacteria</taxon>
        <taxon>Bacillati</taxon>
        <taxon>Bacillota</taxon>
        <taxon>Bacilli</taxon>
        <taxon>Bacillales</taxon>
        <taxon>Bacillaceae</taxon>
        <taxon>Psychrobacillus</taxon>
    </lineage>
</organism>
<name>A0ABU8F6B1_9BACI</name>
<sequence length="122" mass="14006">MLVEIQNQILPGLEEQTLFLAKDATANRITHNTAILNHLDGKNINITSVINGKVEDMNIQFQQRSSPIKFLPGMEVRLYVTMLDYLLLAFTKSGLKQKYKYLERKFSPKLTKIHLFKILGIS</sequence>
<reference evidence="1 2" key="1">
    <citation type="submission" date="2024-01" db="EMBL/GenBank/DDBJ databases">
        <title>Seven novel Bacillus-like species.</title>
        <authorList>
            <person name="Liu G."/>
        </authorList>
    </citation>
    <scope>NUCLEOTIDE SEQUENCE [LARGE SCALE GENOMIC DNA]</scope>
    <source>
        <strain evidence="1 2">FJAT-51614</strain>
    </source>
</reference>
<protein>
    <submittedName>
        <fullName evidence="1">Uncharacterized protein</fullName>
    </submittedName>
</protein>
<dbReference type="EMBL" id="JBAWSY010000009">
    <property type="protein sequence ID" value="MEI4770535.1"/>
    <property type="molecule type" value="Genomic_DNA"/>
</dbReference>
<gene>
    <name evidence="1" type="ORF">WAX74_12900</name>
</gene>
<evidence type="ECO:0000313" key="1">
    <source>
        <dbReference type="EMBL" id="MEI4770535.1"/>
    </source>
</evidence>
<proteinExistence type="predicted"/>
<dbReference type="Proteomes" id="UP001364890">
    <property type="component" value="Unassembled WGS sequence"/>
</dbReference>
<comment type="caution">
    <text evidence="1">The sequence shown here is derived from an EMBL/GenBank/DDBJ whole genome shotgun (WGS) entry which is preliminary data.</text>
</comment>